<feature type="compositionally biased region" description="Polar residues" evidence="2">
    <location>
        <begin position="106"/>
        <end position="116"/>
    </location>
</feature>
<dbReference type="InterPro" id="IPR036869">
    <property type="entry name" value="J_dom_sf"/>
</dbReference>
<organism evidence="4">
    <name type="scientific">Scylla olivacea</name>
    <name type="common">Orange mud crab</name>
    <name type="synonym">Cancer olivacea</name>
    <dbReference type="NCBI Taxonomy" id="85551"/>
    <lineage>
        <taxon>Eukaryota</taxon>
        <taxon>Metazoa</taxon>
        <taxon>Ecdysozoa</taxon>
        <taxon>Arthropoda</taxon>
        <taxon>Crustacea</taxon>
        <taxon>Multicrustacea</taxon>
        <taxon>Malacostraca</taxon>
        <taxon>Eumalacostraca</taxon>
        <taxon>Eucarida</taxon>
        <taxon>Decapoda</taxon>
        <taxon>Pleocyemata</taxon>
        <taxon>Brachyura</taxon>
        <taxon>Eubrachyura</taxon>
        <taxon>Portunoidea</taxon>
        <taxon>Portunidae</taxon>
        <taxon>Portuninae</taxon>
        <taxon>Scylla</taxon>
    </lineage>
</organism>
<dbReference type="Gene3D" id="1.10.287.110">
    <property type="entry name" value="DnaJ domain"/>
    <property type="match status" value="1"/>
</dbReference>
<dbReference type="SUPFAM" id="SSF46565">
    <property type="entry name" value="Chaperone J-domain"/>
    <property type="match status" value="1"/>
</dbReference>
<evidence type="ECO:0000313" key="4">
    <source>
        <dbReference type="EMBL" id="JAI56640.1"/>
    </source>
</evidence>
<keyword evidence="1" id="KW-0143">Chaperone</keyword>
<dbReference type="PANTHER" id="PTHR43096:SF52">
    <property type="entry name" value="DNAJ HOMOLOG 1, MITOCHONDRIAL-RELATED"/>
    <property type="match status" value="1"/>
</dbReference>
<feature type="compositionally biased region" description="Basic residues" evidence="2">
    <location>
        <begin position="75"/>
        <end position="90"/>
    </location>
</feature>
<dbReference type="Pfam" id="PF00226">
    <property type="entry name" value="DnaJ"/>
    <property type="match status" value="1"/>
</dbReference>
<sequence>MNTAAGNLYHVLGVAMDASREAIRKQFRRLALATHPDKNRHDVQGATLRFQLLQRAADTLSDPEKRALYDTQLRSHARRPRRPRRPRQPRQPHPGAPREGKRSEAKPSSPSTNYWHSSSSFSRSSSSNSSRPSGPSSKFHESTDKDAADEAERRAAREKMARLRRCAGKSRGGRARGAGTGRGWPGSDA</sequence>
<feature type="compositionally biased region" description="Low complexity" evidence="2">
    <location>
        <begin position="117"/>
        <end position="137"/>
    </location>
</feature>
<feature type="region of interest" description="Disordered" evidence="2">
    <location>
        <begin position="63"/>
        <end position="189"/>
    </location>
</feature>
<feature type="compositionally biased region" description="Gly residues" evidence="2">
    <location>
        <begin position="175"/>
        <end position="189"/>
    </location>
</feature>
<dbReference type="AlphaFoldDB" id="A0A0N7Z9P7"/>
<dbReference type="SMART" id="SM00271">
    <property type="entry name" value="DnaJ"/>
    <property type="match status" value="1"/>
</dbReference>
<feature type="compositionally biased region" description="Basic and acidic residues" evidence="2">
    <location>
        <begin position="138"/>
        <end position="161"/>
    </location>
</feature>
<dbReference type="GO" id="GO:0051082">
    <property type="term" value="F:unfolded protein binding"/>
    <property type="evidence" value="ECO:0007669"/>
    <property type="project" value="TreeGrafter"/>
</dbReference>
<dbReference type="PANTHER" id="PTHR43096">
    <property type="entry name" value="DNAJ HOMOLOG 1, MITOCHONDRIAL-RELATED"/>
    <property type="match status" value="1"/>
</dbReference>
<feature type="domain" description="J" evidence="3">
    <location>
        <begin position="7"/>
        <end position="73"/>
    </location>
</feature>
<reference evidence="4" key="1">
    <citation type="submission" date="2015-09" db="EMBL/GenBank/DDBJ databases">
        <title>Scylla olivacea transcriptome.</title>
        <authorList>
            <person name="Ikhwanuddin M."/>
        </authorList>
    </citation>
    <scope>NUCLEOTIDE SEQUENCE</scope>
</reference>
<feature type="compositionally biased region" description="Basic residues" evidence="2">
    <location>
        <begin position="162"/>
        <end position="174"/>
    </location>
</feature>
<feature type="compositionally biased region" description="Basic and acidic residues" evidence="2">
    <location>
        <begin position="96"/>
        <end position="105"/>
    </location>
</feature>
<dbReference type="GO" id="GO:0042026">
    <property type="term" value="P:protein refolding"/>
    <property type="evidence" value="ECO:0007669"/>
    <property type="project" value="TreeGrafter"/>
</dbReference>
<dbReference type="PROSITE" id="PS50076">
    <property type="entry name" value="DNAJ_2"/>
    <property type="match status" value="1"/>
</dbReference>
<dbReference type="EMBL" id="GDRN01147935">
    <property type="protein sequence ID" value="JAI56640.1"/>
    <property type="molecule type" value="Transcribed_RNA"/>
</dbReference>
<dbReference type="PRINTS" id="PR00625">
    <property type="entry name" value="JDOMAIN"/>
</dbReference>
<protein>
    <recommendedName>
        <fullName evidence="3">J domain-containing protein</fullName>
    </recommendedName>
</protein>
<evidence type="ECO:0000256" key="2">
    <source>
        <dbReference type="SAM" id="MobiDB-lite"/>
    </source>
</evidence>
<name>A0A0N7Z9P7_SCYOL</name>
<evidence type="ECO:0000259" key="3">
    <source>
        <dbReference type="PROSITE" id="PS50076"/>
    </source>
</evidence>
<dbReference type="InterPro" id="IPR001623">
    <property type="entry name" value="DnaJ_domain"/>
</dbReference>
<proteinExistence type="predicted"/>
<dbReference type="CDD" id="cd06257">
    <property type="entry name" value="DnaJ"/>
    <property type="match status" value="1"/>
</dbReference>
<dbReference type="GO" id="GO:0005737">
    <property type="term" value="C:cytoplasm"/>
    <property type="evidence" value="ECO:0007669"/>
    <property type="project" value="TreeGrafter"/>
</dbReference>
<accession>A0A0N7Z9P7</accession>
<evidence type="ECO:0000256" key="1">
    <source>
        <dbReference type="ARBA" id="ARBA00023186"/>
    </source>
</evidence>